<evidence type="ECO:0000313" key="1">
    <source>
        <dbReference type="EMBL" id="KZT32447.1"/>
    </source>
</evidence>
<gene>
    <name evidence="1" type="ORF">SISSUDRAFT_537828</name>
</gene>
<accession>A0A165XQV4</accession>
<evidence type="ECO:0000313" key="2">
    <source>
        <dbReference type="Proteomes" id="UP000076798"/>
    </source>
</evidence>
<sequence>MTEKDWKAKPFIDALVLRSGKIGAQALDETIESLISTLASQVAAATKHVESIRETVNFDRTANTLRSKAVAVKAIAEDTMKNLSAAFAETTSALDRESNFDTAFSRALPRELQADILYRYAQSVMEGEFYEGCSEGHYFVKRRRVDRYPVRADGPDWADIVLVCSTWFHIARTDPRFWTAIHFGWPRWKIAKYLALSKNAGLQLAIPTRYDSPLQKEKSKLLMKHINRARAIEFHPSTGFMRTYSGWGWPETPRKPAAVLQLLENVLDQNLAPGLTHLMVLDNDRICTPLSCVSFLSLRTLKLRGCLLEGTWAETLPVSLLELYVRWSDVHVSGGDLFTLLRRCSKLEVLIFSDNTITTRDHDEPLSRTGTSAISVENLRELKPWPLPRDEVEQMFNTCTFNRLAGLNIVLPHSASLPLPTYLSARMARSTSLELKVEFDFIEAIFSDSECTSPNVQYSLEVDFRGESTDGEEIQSQWYTNFDEIIHSFKIVGHLKLHQHWRSIGPQRTSRCVWPSVVTTFADITFLEVGGSMDEKMFAIIGNTSLPAEIPFPRLASLRLGYKKDYTTRNFSCDTEDEMDTDDHGWLTEKERLEAEKHRPQLLLSCLSNRMTAGFKLSRLLVSPRCAWVERHSRSFRRHPNGRAYSELNPEHVERFVDVFEIREPVFVPITDYD</sequence>
<proteinExistence type="predicted"/>
<dbReference type="Proteomes" id="UP000076798">
    <property type="component" value="Unassembled WGS sequence"/>
</dbReference>
<dbReference type="SUPFAM" id="SSF52047">
    <property type="entry name" value="RNI-like"/>
    <property type="match status" value="1"/>
</dbReference>
<name>A0A165XQV4_9AGAM</name>
<protein>
    <submittedName>
        <fullName evidence="1">Uncharacterized protein</fullName>
    </submittedName>
</protein>
<dbReference type="AlphaFoldDB" id="A0A165XQV4"/>
<reference evidence="1 2" key="1">
    <citation type="journal article" date="2016" name="Mol. Biol. Evol.">
        <title>Comparative Genomics of Early-Diverging Mushroom-Forming Fungi Provides Insights into the Origins of Lignocellulose Decay Capabilities.</title>
        <authorList>
            <person name="Nagy L.G."/>
            <person name="Riley R."/>
            <person name="Tritt A."/>
            <person name="Adam C."/>
            <person name="Daum C."/>
            <person name="Floudas D."/>
            <person name="Sun H."/>
            <person name="Yadav J.S."/>
            <person name="Pangilinan J."/>
            <person name="Larsson K.H."/>
            <person name="Matsuura K."/>
            <person name="Barry K."/>
            <person name="Labutti K."/>
            <person name="Kuo R."/>
            <person name="Ohm R.A."/>
            <person name="Bhattacharya S.S."/>
            <person name="Shirouzu T."/>
            <person name="Yoshinaga Y."/>
            <person name="Martin F.M."/>
            <person name="Grigoriev I.V."/>
            <person name="Hibbett D.S."/>
        </authorList>
    </citation>
    <scope>NUCLEOTIDE SEQUENCE [LARGE SCALE GENOMIC DNA]</scope>
    <source>
        <strain evidence="1 2">HHB10207 ss-3</strain>
    </source>
</reference>
<organism evidence="1 2">
    <name type="scientific">Sistotremastrum suecicum HHB10207 ss-3</name>
    <dbReference type="NCBI Taxonomy" id="1314776"/>
    <lineage>
        <taxon>Eukaryota</taxon>
        <taxon>Fungi</taxon>
        <taxon>Dikarya</taxon>
        <taxon>Basidiomycota</taxon>
        <taxon>Agaricomycotina</taxon>
        <taxon>Agaricomycetes</taxon>
        <taxon>Sistotremastrales</taxon>
        <taxon>Sistotremastraceae</taxon>
        <taxon>Sistotremastrum</taxon>
    </lineage>
</organism>
<keyword evidence="2" id="KW-1185">Reference proteome</keyword>
<dbReference type="EMBL" id="KV428332">
    <property type="protein sequence ID" value="KZT32447.1"/>
    <property type="molecule type" value="Genomic_DNA"/>
</dbReference>